<dbReference type="SUPFAM" id="SSF56935">
    <property type="entry name" value="Porins"/>
    <property type="match status" value="1"/>
</dbReference>
<dbReference type="AlphaFoldDB" id="A0A934RFP6"/>
<dbReference type="InterPro" id="IPR023614">
    <property type="entry name" value="Porin_dom_sf"/>
</dbReference>
<keyword evidence="2" id="KW-1185">Reference proteome</keyword>
<proteinExistence type="predicted"/>
<dbReference type="Gene3D" id="2.40.160.10">
    <property type="entry name" value="Porin"/>
    <property type="match status" value="1"/>
</dbReference>
<reference evidence="1" key="1">
    <citation type="submission" date="2021-01" db="EMBL/GenBank/DDBJ databases">
        <title>Modified the classification status of verrucomicrobia.</title>
        <authorList>
            <person name="Feng X."/>
        </authorList>
    </citation>
    <scope>NUCLEOTIDE SEQUENCE</scope>
    <source>
        <strain evidence="1">KCTC 22201</strain>
    </source>
</reference>
<dbReference type="Pfam" id="PF07396">
    <property type="entry name" value="Porin_O_P"/>
    <property type="match status" value="1"/>
</dbReference>
<protein>
    <submittedName>
        <fullName evidence="1">Uncharacterized protein</fullName>
    </submittedName>
</protein>
<sequence>MKPERMNLSPALVAAAWIAWPLVHAGDGSMGSKEVVEPLEEPESRSICEWIEDSPGLLYESDENPYVQSWEIGGRFQYQVAYLDGRDVNGRSFHDTYDEFRRVRLDTEVEFLRFLKAELSVNLVDDRRFRDSYPFDLSWGYDTIDQLTLEVDFDKAFDLKFLDKLEFTYGKMRVAVGEESHQSSREILTIERSAIIDRIGGEEGRPTGGMLSAGRGDWELSLGVFSGDVSGEYLSGWNNGQFYYASLEWEPSKRWRFVFDQVMNDPDGIDLALGYAWASSLAGVYTGDRWGILVNGIYGDNGGIQEGHVRQRRQGDFWGCVVMPWYWLLEDKLQFVASYEYQASEELEGIRLDSRYVRARHQDVLVDVGRGRGDLSHKIYAGLNYYICGHRSKIMAGVSHTELRARRGDVRVMSYLMAYRGYF</sequence>
<name>A0A934RFP6_9BACT</name>
<evidence type="ECO:0000313" key="2">
    <source>
        <dbReference type="Proteomes" id="UP000658278"/>
    </source>
</evidence>
<comment type="caution">
    <text evidence="1">The sequence shown here is derived from an EMBL/GenBank/DDBJ whole genome shotgun (WGS) entry which is preliminary data.</text>
</comment>
<dbReference type="EMBL" id="JAENII010000012">
    <property type="protein sequence ID" value="MBK1828311.1"/>
    <property type="molecule type" value="Genomic_DNA"/>
</dbReference>
<dbReference type="RefSeq" id="WP_200281455.1">
    <property type="nucleotide sequence ID" value="NZ_JAENII010000012.1"/>
</dbReference>
<gene>
    <name evidence="1" type="ORF">JIN81_14855</name>
</gene>
<dbReference type="Proteomes" id="UP000658278">
    <property type="component" value="Unassembled WGS sequence"/>
</dbReference>
<accession>A0A934RFP6</accession>
<evidence type="ECO:0000313" key="1">
    <source>
        <dbReference type="EMBL" id="MBK1828311.1"/>
    </source>
</evidence>
<organism evidence="1 2">
    <name type="scientific">Haloferula rosea</name>
    <dbReference type="NCBI Taxonomy" id="490093"/>
    <lineage>
        <taxon>Bacteria</taxon>
        <taxon>Pseudomonadati</taxon>
        <taxon>Verrucomicrobiota</taxon>
        <taxon>Verrucomicrobiia</taxon>
        <taxon>Verrucomicrobiales</taxon>
        <taxon>Verrucomicrobiaceae</taxon>
        <taxon>Haloferula</taxon>
    </lineage>
</organism>
<dbReference type="InterPro" id="IPR010870">
    <property type="entry name" value="Porin_O/P"/>
</dbReference>